<dbReference type="SMART" id="SM00574">
    <property type="entry name" value="POX"/>
    <property type="match status" value="1"/>
</dbReference>
<evidence type="ECO:0000313" key="12">
    <source>
        <dbReference type="Proteomes" id="UP000825935"/>
    </source>
</evidence>
<dbReference type="FunFam" id="1.10.10.60:FF:000117">
    <property type="entry name" value="BEL1-like homeodomain protein 9"/>
    <property type="match status" value="1"/>
</dbReference>
<keyword evidence="6" id="KW-0804">Transcription</keyword>
<dbReference type="PROSITE" id="PS50071">
    <property type="entry name" value="HOMEOBOX_2"/>
    <property type="match status" value="1"/>
</dbReference>
<evidence type="ECO:0000256" key="6">
    <source>
        <dbReference type="ARBA" id="ARBA00023163"/>
    </source>
</evidence>
<dbReference type="Gene3D" id="1.10.10.60">
    <property type="entry name" value="Homeodomain-like"/>
    <property type="match status" value="1"/>
</dbReference>
<dbReference type="InterPro" id="IPR006563">
    <property type="entry name" value="POX_dom"/>
</dbReference>
<evidence type="ECO:0000256" key="5">
    <source>
        <dbReference type="ARBA" id="ARBA00023155"/>
    </source>
</evidence>
<dbReference type="SMART" id="SM00389">
    <property type="entry name" value="HOX"/>
    <property type="match status" value="1"/>
</dbReference>
<comment type="caution">
    <text evidence="11">The sequence shown here is derived from an EMBL/GenBank/DDBJ whole genome shotgun (WGS) entry which is preliminary data.</text>
</comment>
<dbReference type="GO" id="GO:0006355">
    <property type="term" value="P:regulation of DNA-templated transcription"/>
    <property type="evidence" value="ECO:0007669"/>
    <property type="project" value="InterPro"/>
</dbReference>
<sequence length="732" mass="81463">MNHGYGSTCLEGAPASKTDSSADFPLRHSLMGYSAQTQQPAMFQALYNQHQSPSVPFSNRVSPYNWTNSTTTNEVPFASTTEGTLLNQSTTPRYPASVTPESQFCSFSIGRLHSAHAGEAVSSNAAHGLSLSLSPGHNQTQLPLYDALQSDALASIPDLTYVVGDKRSHRPVNIGYGGAQKHGYENAFETNLQNYINDTGSRYSRAHMHSQPDVDSICGVFPPMKYLKAAQNLLNELVSVQDAIKQNNTHSKPRKTASWASCDPASNGDIGGLMKVISSGDSINHVKEHTRWGLSIEKSATCPDLPTNSVPVNLTPEGRQELQFKKAKLTAMLQEVDQRYKLYRTQMQTIVNLFESAAGAGAARCYTALALQTISRHFRCLRDAIAGQVRVASRSLGEEDHLSHQRAFQHLHMMHQHAWRPQRGLPERAVSVLRTWLFEHFLHPYPKDTDKIMLAKRTGLTRNQVSNWFINARVRLWKPMVEEMYQEEAKEDDMPVLQGLNDNIETEREERTVASATARRKVDSNLLETLNVDHLTGVQREGDTQVRQLSGAGTMTQHNAVQGTATSVDWQDAKKARNFADTYGRRVPMYPNIQSDEDKQSMAVMRAVNPESLNPIMSNRTTTKGASGSTTVSLTLGLQHRDPVEATIQQQQQQQQHLFYNNIEQPSYGHPHSVLQNVPQGLPEFLLERISTADASSYQNYLNSMPGSNLEILSQLQSQKPVHGQSLHHDFA</sequence>
<reference evidence="11" key="1">
    <citation type="submission" date="2021-08" db="EMBL/GenBank/DDBJ databases">
        <title>WGS assembly of Ceratopteris richardii.</title>
        <authorList>
            <person name="Marchant D.B."/>
            <person name="Chen G."/>
            <person name="Jenkins J."/>
            <person name="Shu S."/>
            <person name="Leebens-Mack J."/>
            <person name="Grimwood J."/>
            <person name="Schmutz J."/>
            <person name="Soltis P."/>
            <person name="Soltis D."/>
            <person name="Chen Z.-H."/>
        </authorList>
    </citation>
    <scope>NUCLEOTIDE SEQUENCE</scope>
    <source>
        <strain evidence="11">Whitten #5841</strain>
        <tissue evidence="11">Leaf</tissue>
    </source>
</reference>
<evidence type="ECO:0000256" key="2">
    <source>
        <dbReference type="ARBA" id="ARBA00006454"/>
    </source>
</evidence>
<dbReference type="InterPro" id="IPR050224">
    <property type="entry name" value="TALE_homeobox"/>
</dbReference>
<dbReference type="EMBL" id="CM035417">
    <property type="protein sequence ID" value="KAH7423787.1"/>
    <property type="molecule type" value="Genomic_DNA"/>
</dbReference>
<dbReference type="InterPro" id="IPR008422">
    <property type="entry name" value="KN_HD"/>
</dbReference>
<dbReference type="EMBL" id="CM035417">
    <property type="protein sequence ID" value="KAH7423788.1"/>
    <property type="molecule type" value="Genomic_DNA"/>
</dbReference>
<dbReference type="InterPro" id="IPR001356">
    <property type="entry name" value="HD"/>
</dbReference>
<evidence type="ECO:0000256" key="9">
    <source>
        <dbReference type="SAM" id="MobiDB-lite"/>
    </source>
</evidence>
<feature type="domain" description="Homeobox" evidence="10">
    <location>
        <begin position="416"/>
        <end position="479"/>
    </location>
</feature>
<dbReference type="CDD" id="cd00086">
    <property type="entry name" value="homeodomain"/>
    <property type="match status" value="1"/>
</dbReference>
<dbReference type="AlphaFoldDB" id="A0A8T2TMS4"/>
<evidence type="ECO:0000256" key="1">
    <source>
        <dbReference type="ARBA" id="ARBA00004123"/>
    </source>
</evidence>
<dbReference type="GO" id="GO:0003677">
    <property type="term" value="F:DNA binding"/>
    <property type="evidence" value="ECO:0007669"/>
    <property type="project" value="UniProtKB-UniRule"/>
</dbReference>
<evidence type="ECO:0000256" key="3">
    <source>
        <dbReference type="ARBA" id="ARBA00023015"/>
    </source>
</evidence>
<dbReference type="GO" id="GO:0005634">
    <property type="term" value="C:nucleus"/>
    <property type="evidence" value="ECO:0007669"/>
    <property type="project" value="UniProtKB-SubCell"/>
</dbReference>
<dbReference type="Pfam" id="PF05920">
    <property type="entry name" value="Homeobox_KN"/>
    <property type="match status" value="1"/>
</dbReference>
<keyword evidence="3" id="KW-0805">Transcription regulation</keyword>
<organism evidence="11 12">
    <name type="scientific">Ceratopteris richardii</name>
    <name type="common">Triangle waterfern</name>
    <dbReference type="NCBI Taxonomy" id="49495"/>
    <lineage>
        <taxon>Eukaryota</taxon>
        <taxon>Viridiplantae</taxon>
        <taxon>Streptophyta</taxon>
        <taxon>Embryophyta</taxon>
        <taxon>Tracheophyta</taxon>
        <taxon>Polypodiopsida</taxon>
        <taxon>Polypodiidae</taxon>
        <taxon>Polypodiales</taxon>
        <taxon>Pteridineae</taxon>
        <taxon>Pteridaceae</taxon>
        <taxon>Parkerioideae</taxon>
        <taxon>Ceratopteris</taxon>
    </lineage>
</organism>
<keyword evidence="12" id="KW-1185">Reference proteome</keyword>
<dbReference type="PANTHER" id="PTHR11850">
    <property type="entry name" value="HOMEOBOX PROTEIN TRANSCRIPTION FACTORS"/>
    <property type="match status" value="1"/>
</dbReference>
<dbReference type="Proteomes" id="UP000825935">
    <property type="component" value="Chromosome 12"/>
</dbReference>
<comment type="subcellular location">
    <subcellularLocation>
        <location evidence="1 8">Nucleus</location>
    </subcellularLocation>
</comment>
<evidence type="ECO:0000259" key="10">
    <source>
        <dbReference type="PROSITE" id="PS50071"/>
    </source>
</evidence>
<keyword evidence="7 8" id="KW-0539">Nucleus</keyword>
<keyword evidence="5 8" id="KW-0371">Homeobox</keyword>
<comment type="similarity">
    <text evidence="2">Belongs to the TALE/BELL homeobox family.</text>
</comment>
<proteinExistence type="inferred from homology"/>
<evidence type="ECO:0000313" key="11">
    <source>
        <dbReference type="EMBL" id="KAH7423788.1"/>
    </source>
</evidence>
<evidence type="ECO:0000256" key="8">
    <source>
        <dbReference type="PROSITE-ProRule" id="PRU00108"/>
    </source>
</evidence>
<accession>A0A8T2TMS4</accession>
<dbReference type="OrthoDB" id="10056939at2759"/>
<keyword evidence="4 8" id="KW-0238">DNA-binding</keyword>
<gene>
    <name evidence="11" type="ORF">KP509_12G073900</name>
</gene>
<feature type="DNA-binding region" description="Homeobox" evidence="8">
    <location>
        <begin position="418"/>
        <end position="480"/>
    </location>
</feature>
<feature type="region of interest" description="Disordered" evidence="9">
    <location>
        <begin position="1"/>
        <end position="21"/>
    </location>
</feature>
<dbReference type="SUPFAM" id="SSF46689">
    <property type="entry name" value="Homeodomain-like"/>
    <property type="match status" value="1"/>
</dbReference>
<dbReference type="Pfam" id="PF07526">
    <property type="entry name" value="POX"/>
    <property type="match status" value="1"/>
</dbReference>
<protein>
    <recommendedName>
        <fullName evidence="10">Homeobox domain-containing protein</fullName>
    </recommendedName>
</protein>
<dbReference type="InterPro" id="IPR009057">
    <property type="entry name" value="Homeodomain-like_sf"/>
</dbReference>
<evidence type="ECO:0000256" key="7">
    <source>
        <dbReference type="ARBA" id="ARBA00023242"/>
    </source>
</evidence>
<evidence type="ECO:0000256" key="4">
    <source>
        <dbReference type="ARBA" id="ARBA00023125"/>
    </source>
</evidence>
<name>A0A8T2TMS4_CERRI</name>